<dbReference type="EMBL" id="JAIWYP010000002">
    <property type="protein sequence ID" value="KAH3873087.1"/>
    <property type="molecule type" value="Genomic_DNA"/>
</dbReference>
<dbReference type="AlphaFoldDB" id="A0A9D4MCQ7"/>
<sequence>MHQILIHVYLFIKIPFKMRSLHKKSQHSYKNNRARKNKGALFKKGVFPNYNCSHAPCAEKQVRDSTPLNSDPDQESVVRLGDSVANHVFSVCKCPRNPLLLPFNLQPLQTVPQSENPSATIGNSAKISDYENIIVKRTQLGNIFKCIWNLHERIFVCCC</sequence>
<accession>A0A9D4MCQ7</accession>
<reference evidence="1" key="1">
    <citation type="journal article" date="2019" name="bioRxiv">
        <title>The Genome of the Zebra Mussel, Dreissena polymorpha: A Resource for Invasive Species Research.</title>
        <authorList>
            <person name="McCartney M.A."/>
            <person name="Auch B."/>
            <person name="Kono T."/>
            <person name="Mallez S."/>
            <person name="Zhang Y."/>
            <person name="Obille A."/>
            <person name="Becker A."/>
            <person name="Abrahante J.E."/>
            <person name="Garbe J."/>
            <person name="Badalamenti J.P."/>
            <person name="Herman A."/>
            <person name="Mangelson H."/>
            <person name="Liachko I."/>
            <person name="Sullivan S."/>
            <person name="Sone E.D."/>
            <person name="Koren S."/>
            <person name="Silverstein K.A.T."/>
            <person name="Beckman K.B."/>
            <person name="Gohl D.M."/>
        </authorList>
    </citation>
    <scope>NUCLEOTIDE SEQUENCE</scope>
    <source>
        <strain evidence="1">Duluth1</strain>
        <tissue evidence="1">Whole animal</tissue>
    </source>
</reference>
<gene>
    <name evidence="1" type="ORF">DPMN_036313</name>
</gene>
<organism evidence="1 2">
    <name type="scientific">Dreissena polymorpha</name>
    <name type="common">Zebra mussel</name>
    <name type="synonym">Mytilus polymorpha</name>
    <dbReference type="NCBI Taxonomy" id="45954"/>
    <lineage>
        <taxon>Eukaryota</taxon>
        <taxon>Metazoa</taxon>
        <taxon>Spiralia</taxon>
        <taxon>Lophotrochozoa</taxon>
        <taxon>Mollusca</taxon>
        <taxon>Bivalvia</taxon>
        <taxon>Autobranchia</taxon>
        <taxon>Heteroconchia</taxon>
        <taxon>Euheterodonta</taxon>
        <taxon>Imparidentia</taxon>
        <taxon>Neoheterodontei</taxon>
        <taxon>Myida</taxon>
        <taxon>Dreissenoidea</taxon>
        <taxon>Dreissenidae</taxon>
        <taxon>Dreissena</taxon>
    </lineage>
</organism>
<proteinExistence type="predicted"/>
<keyword evidence="2" id="KW-1185">Reference proteome</keyword>
<evidence type="ECO:0000313" key="1">
    <source>
        <dbReference type="EMBL" id="KAH3873087.1"/>
    </source>
</evidence>
<comment type="caution">
    <text evidence="1">The sequence shown here is derived from an EMBL/GenBank/DDBJ whole genome shotgun (WGS) entry which is preliminary data.</text>
</comment>
<name>A0A9D4MCQ7_DREPO</name>
<protein>
    <submittedName>
        <fullName evidence="1">Uncharacterized protein</fullName>
    </submittedName>
</protein>
<reference evidence="1" key="2">
    <citation type="submission" date="2020-11" db="EMBL/GenBank/DDBJ databases">
        <authorList>
            <person name="McCartney M.A."/>
            <person name="Auch B."/>
            <person name="Kono T."/>
            <person name="Mallez S."/>
            <person name="Becker A."/>
            <person name="Gohl D.M."/>
            <person name="Silverstein K.A.T."/>
            <person name="Koren S."/>
            <person name="Bechman K.B."/>
            <person name="Herman A."/>
            <person name="Abrahante J.E."/>
            <person name="Garbe J."/>
        </authorList>
    </citation>
    <scope>NUCLEOTIDE SEQUENCE</scope>
    <source>
        <strain evidence="1">Duluth1</strain>
        <tissue evidence="1">Whole animal</tissue>
    </source>
</reference>
<dbReference type="Proteomes" id="UP000828390">
    <property type="component" value="Unassembled WGS sequence"/>
</dbReference>
<evidence type="ECO:0000313" key="2">
    <source>
        <dbReference type="Proteomes" id="UP000828390"/>
    </source>
</evidence>